<accession>A0A9N9CDN2</accession>
<dbReference type="AlphaFoldDB" id="A0A9N9CDN2"/>
<name>A0A9N9CDN2_9GLOM</name>
<evidence type="ECO:0000313" key="2">
    <source>
        <dbReference type="EMBL" id="CAG8598093.1"/>
    </source>
</evidence>
<evidence type="ECO:0000256" key="1">
    <source>
        <dbReference type="SAM" id="MobiDB-lite"/>
    </source>
</evidence>
<reference evidence="2" key="1">
    <citation type="submission" date="2021-06" db="EMBL/GenBank/DDBJ databases">
        <authorList>
            <person name="Kallberg Y."/>
            <person name="Tangrot J."/>
            <person name="Rosling A."/>
        </authorList>
    </citation>
    <scope>NUCLEOTIDE SEQUENCE</scope>
    <source>
        <strain evidence="2">IN212</strain>
    </source>
</reference>
<proteinExistence type="predicted"/>
<protein>
    <submittedName>
        <fullName evidence="2">16201_t:CDS:1</fullName>
    </submittedName>
</protein>
<comment type="caution">
    <text evidence="2">The sequence shown here is derived from an EMBL/GenBank/DDBJ whole genome shotgun (WGS) entry which is preliminary data.</text>
</comment>
<evidence type="ECO:0000313" key="3">
    <source>
        <dbReference type="Proteomes" id="UP000789396"/>
    </source>
</evidence>
<dbReference type="OrthoDB" id="2429120at2759"/>
<dbReference type="Proteomes" id="UP000789396">
    <property type="component" value="Unassembled WGS sequence"/>
</dbReference>
<organism evidence="2 3">
    <name type="scientific">Racocetra fulgida</name>
    <dbReference type="NCBI Taxonomy" id="60492"/>
    <lineage>
        <taxon>Eukaryota</taxon>
        <taxon>Fungi</taxon>
        <taxon>Fungi incertae sedis</taxon>
        <taxon>Mucoromycota</taxon>
        <taxon>Glomeromycotina</taxon>
        <taxon>Glomeromycetes</taxon>
        <taxon>Diversisporales</taxon>
        <taxon>Gigasporaceae</taxon>
        <taxon>Racocetra</taxon>
    </lineage>
</organism>
<sequence>PKRLKFDNSDINEVDDIETQSIHSGLTGYSPNNPFFIPVKDDASGENDVFDSSYHTRSEESNDDIELEQKEKIEFQYEWFVGPGIKEFTLNENDNKNLSTGIPEMIGPASLKAIFENIRSEYTPYHLSDKDVIRCHEISKIANKNFQGCKSLLRKWQKEVEENDDDLVLEVFESV</sequence>
<keyword evidence="3" id="KW-1185">Reference proteome</keyword>
<feature type="region of interest" description="Disordered" evidence="1">
    <location>
        <begin position="42"/>
        <end position="63"/>
    </location>
</feature>
<gene>
    <name evidence="2" type="ORF">RFULGI_LOCUS6495</name>
</gene>
<dbReference type="EMBL" id="CAJVPZ010008445">
    <property type="protein sequence ID" value="CAG8598093.1"/>
    <property type="molecule type" value="Genomic_DNA"/>
</dbReference>
<feature type="non-terminal residue" evidence="2">
    <location>
        <position position="175"/>
    </location>
</feature>